<dbReference type="InterPro" id="IPR050909">
    <property type="entry name" value="Bact_Autotransporter_VF"/>
</dbReference>
<dbReference type="AlphaFoldDB" id="A0A921TA31"/>
<organism evidence="6 7">
    <name type="scientific">Pseudomonas lactis</name>
    <dbReference type="NCBI Taxonomy" id="1615674"/>
    <lineage>
        <taxon>Bacteria</taxon>
        <taxon>Pseudomonadati</taxon>
        <taxon>Pseudomonadota</taxon>
        <taxon>Gammaproteobacteria</taxon>
        <taxon>Pseudomonadales</taxon>
        <taxon>Pseudomonadaceae</taxon>
        <taxon>Pseudomonas</taxon>
    </lineage>
</organism>
<dbReference type="PANTHER" id="PTHR12338">
    <property type="entry name" value="AUTOTRANSPORTER"/>
    <property type="match status" value="1"/>
</dbReference>
<evidence type="ECO:0000256" key="3">
    <source>
        <dbReference type="ARBA" id="ARBA00022729"/>
    </source>
</evidence>
<reference evidence="6" key="1">
    <citation type="journal article" date="2021" name="PeerJ">
        <title>Extensive microbial diversity within the chicken gut microbiome revealed by metagenomics and culture.</title>
        <authorList>
            <person name="Gilroy R."/>
            <person name="Ravi A."/>
            <person name="Getino M."/>
            <person name="Pursley I."/>
            <person name="Horton D.L."/>
            <person name="Alikhan N.F."/>
            <person name="Baker D."/>
            <person name="Gharbi K."/>
            <person name="Hall N."/>
            <person name="Watson M."/>
            <person name="Adriaenssens E.M."/>
            <person name="Foster-Nyarko E."/>
            <person name="Jarju S."/>
            <person name="Secka A."/>
            <person name="Antonio M."/>
            <person name="Oren A."/>
            <person name="Chaudhuri R.R."/>
            <person name="La Ragione R."/>
            <person name="Hildebrand F."/>
            <person name="Pallen M.J."/>
        </authorList>
    </citation>
    <scope>NUCLEOTIDE SEQUENCE</scope>
    <source>
        <strain evidence="6">ChiSjej2B20-17149</strain>
    </source>
</reference>
<reference evidence="6" key="2">
    <citation type="submission" date="2021-09" db="EMBL/GenBank/DDBJ databases">
        <authorList>
            <person name="Gilroy R."/>
        </authorList>
    </citation>
    <scope>NUCLEOTIDE SEQUENCE</scope>
    <source>
        <strain evidence="6">ChiSjej2B20-17149</strain>
    </source>
</reference>
<evidence type="ECO:0000313" key="6">
    <source>
        <dbReference type="EMBL" id="HJH20835.1"/>
    </source>
</evidence>
<accession>A0A921TA31</accession>
<dbReference type="Pfam" id="PF05860">
    <property type="entry name" value="TPS"/>
    <property type="match status" value="1"/>
</dbReference>
<gene>
    <name evidence="6" type="ORF">K8W20_19235</name>
</gene>
<dbReference type="Proteomes" id="UP000752172">
    <property type="component" value="Unassembled WGS sequence"/>
</dbReference>
<evidence type="ECO:0000256" key="2">
    <source>
        <dbReference type="ARBA" id="ARBA00022525"/>
    </source>
</evidence>
<comment type="caution">
    <text evidence="6">The sequence shown here is derived from an EMBL/GenBank/DDBJ whole genome shotgun (WGS) entry which is preliminary data.</text>
</comment>
<feature type="compositionally biased region" description="Pro residues" evidence="4">
    <location>
        <begin position="743"/>
        <end position="773"/>
    </location>
</feature>
<dbReference type="InterPro" id="IPR041248">
    <property type="entry name" value="YDG"/>
</dbReference>
<dbReference type="Pfam" id="PF18676">
    <property type="entry name" value="MBG_2"/>
    <property type="match status" value="1"/>
</dbReference>
<dbReference type="InterPro" id="IPR011050">
    <property type="entry name" value="Pectin_lyase_fold/virulence"/>
</dbReference>
<dbReference type="Pfam" id="PF13018">
    <property type="entry name" value="ESPR"/>
    <property type="match status" value="1"/>
</dbReference>
<dbReference type="InterPro" id="IPR008638">
    <property type="entry name" value="FhaB/CdiA-like_TPS"/>
</dbReference>
<evidence type="ECO:0000256" key="1">
    <source>
        <dbReference type="ARBA" id="ARBA00004613"/>
    </source>
</evidence>
<protein>
    <submittedName>
        <fullName evidence="6">Filamentous hemagglutinin N-terminal domain-containing protein</fullName>
    </submittedName>
</protein>
<feature type="region of interest" description="Disordered" evidence="4">
    <location>
        <begin position="726"/>
        <end position="837"/>
    </location>
</feature>
<evidence type="ECO:0000259" key="5">
    <source>
        <dbReference type="SMART" id="SM00912"/>
    </source>
</evidence>
<dbReference type="GO" id="GO:0005576">
    <property type="term" value="C:extracellular region"/>
    <property type="evidence" value="ECO:0007669"/>
    <property type="project" value="UniProtKB-SubCell"/>
</dbReference>
<dbReference type="SMART" id="SM00912">
    <property type="entry name" value="Haemagg_act"/>
    <property type="match status" value="1"/>
</dbReference>
<keyword evidence="2" id="KW-0964">Secreted</keyword>
<dbReference type="Gene3D" id="2.160.20.10">
    <property type="entry name" value="Single-stranded right-handed beta-helix, Pectin lyase-like"/>
    <property type="match status" value="1"/>
</dbReference>
<sequence>MNTRYQSIWSAKTGTFVAVSENAKTGGKKAAGRSEGSVMIPVHCTLKLLTTAILLSAGFNVYALPVGGAVSAGSATIGSGASTTTITQTSQNAAINWQSFNIGTGESVNFVQPNSSATALNRVLGSDPSSILGGLNANGKVFLVNPNGVVFGQGASVNVGGLVGSTRNITDSDFMAGKYNFEGTGDGSVVNYGSINANGGSVALLGANVSNQGVIQAQLGTVALAAGNSFTLDVAGDGLLNVAVNKGAVDALVQNGGLIQADGGRVLMTAQSASNLLTSSVNNTGVIRAQTIENRNGTIMLMGDMQSGTVNVAGTLDASAPNGGSGGFIETSAARVNVANGSTVTTLAPAGTTGTWLIDPLDFVVSSSGNISGTTLSNNLQTSNVSYTNAPGTGNGDILVQEAVTWTAPTTLTLSANRDVVVQEAITTTGGNLKLIAGRDVNQNAAVTATGGGTGGDITMVAGRNVNINAMFTATNGNVLLVGANDGTGVGMVNLAAGVTPAVTGPLSTVRIYYAPVSYATPTDFTGNFTLSGGATLTPFMWVFVQADNKVYDGNTAATLSLQGNPTLAGDVALQAGTATFDSPNVGTGKTVNYSGYSLGGADANLFALFAPFDSLTAAAGTPGTGITLASITQAPLTITANDATKEFGQTIVLPTSGFTSTGLVNNETVGSVTVTSPGTAATAPITGNPYRITPSNATAGTFDPANYLINYVQGTLLITAAPVTTPVDPTPVDPTDPTDPGSTPPDSTPPGSTPTDPTPTDPADPGSTPPGSTPADPTSSDPTPTSPGATSPGASLPELPVASNQPGLPVQAYRGATTPDTGNSGDPDRPLATAYPNHGNSYAPLLPALTVVGTGINVPGNQLAQVTPILPVPVRASEKAPVHQIPYVYKAPVYLPKQERN</sequence>
<dbReference type="RefSeq" id="WP_278917935.1">
    <property type="nucleotide sequence ID" value="NZ_DYTS01000339.1"/>
</dbReference>
<dbReference type="SUPFAM" id="SSF51126">
    <property type="entry name" value="Pectin lyase-like"/>
    <property type="match status" value="1"/>
</dbReference>
<dbReference type="PANTHER" id="PTHR12338:SF8">
    <property type="entry name" value="HEME_HEMOPEXIN-BINDING PROTEIN"/>
    <property type="match status" value="1"/>
</dbReference>
<comment type="subcellular location">
    <subcellularLocation>
        <location evidence="1">Secreted</location>
    </subcellularLocation>
</comment>
<evidence type="ECO:0000256" key="4">
    <source>
        <dbReference type="SAM" id="MobiDB-lite"/>
    </source>
</evidence>
<dbReference type="InterPro" id="IPR024973">
    <property type="entry name" value="ESPR"/>
</dbReference>
<name>A0A921TA31_9PSED</name>
<dbReference type="Pfam" id="PF18657">
    <property type="entry name" value="YDG"/>
    <property type="match status" value="1"/>
</dbReference>
<feature type="domain" description="Filamentous haemagglutinin FhaB/tRNA nuclease CdiA-like TPS" evidence="5">
    <location>
        <begin position="61"/>
        <end position="173"/>
    </location>
</feature>
<keyword evidence="3" id="KW-0732">Signal</keyword>
<feature type="compositionally biased region" description="Low complexity" evidence="4">
    <location>
        <begin position="774"/>
        <end position="796"/>
    </location>
</feature>
<dbReference type="InterPro" id="IPR012334">
    <property type="entry name" value="Pectin_lyas_fold"/>
</dbReference>
<proteinExistence type="predicted"/>
<dbReference type="EMBL" id="DYTS01000339">
    <property type="protein sequence ID" value="HJH20835.1"/>
    <property type="molecule type" value="Genomic_DNA"/>
</dbReference>
<dbReference type="NCBIfam" id="TIGR01901">
    <property type="entry name" value="adhes_NPXG"/>
    <property type="match status" value="1"/>
</dbReference>
<dbReference type="InterPro" id="IPR041286">
    <property type="entry name" value="MBG_2"/>
</dbReference>
<evidence type="ECO:0000313" key="7">
    <source>
        <dbReference type="Proteomes" id="UP000752172"/>
    </source>
</evidence>